<evidence type="ECO:0000256" key="1">
    <source>
        <dbReference type="SAM" id="Phobius"/>
    </source>
</evidence>
<comment type="caution">
    <text evidence="2">The sequence shown here is derived from an EMBL/GenBank/DDBJ whole genome shotgun (WGS) entry which is preliminary data.</text>
</comment>
<evidence type="ECO:0000313" key="2">
    <source>
        <dbReference type="EMBL" id="KAK3749669.1"/>
    </source>
</evidence>
<sequence>MSIVQILPCTEITRAWSLIIEIVLRHFFIAMDEISRIIYAFVLLVVHFVLICHLLIWFMNNVIQTLEQMEEQLTLEAEMMEMETEF</sequence>
<accession>A0AAE0YLX0</accession>
<keyword evidence="3" id="KW-1185">Reference proteome</keyword>
<protein>
    <submittedName>
        <fullName evidence="2">Uncharacterized protein</fullName>
    </submittedName>
</protein>
<evidence type="ECO:0000313" key="3">
    <source>
        <dbReference type="Proteomes" id="UP001283361"/>
    </source>
</evidence>
<proteinExistence type="predicted"/>
<keyword evidence="1" id="KW-0812">Transmembrane</keyword>
<dbReference type="EMBL" id="JAWDGP010005930">
    <property type="protein sequence ID" value="KAK3749669.1"/>
    <property type="molecule type" value="Genomic_DNA"/>
</dbReference>
<name>A0AAE0YLX0_9GAST</name>
<dbReference type="Proteomes" id="UP001283361">
    <property type="component" value="Unassembled WGS sequence"/>
</dbReference>
<dbReference type="AlphaFoldDB" id="A0AAE0YLX0"/>
<reference evidence="2" key="1">
    <citation type="journal article" date="2023" name="G3 (Bethesda)">
        <title>A reference genome for the long-term kleptoplast-retaining sea slug Elysia crispata morphotype clarki.</title>
        <authorList>
            <person name="Eastman K.E."/>
            <person name="Pendleton A.L."/>
            <person name="Shaikh M.A."/>
            <person name="Suttiyut T."/>
            <person name="Ogas R."/>
            <person name="Tomko P."/>
            <person name="Gavelis G."/>
            <person name="Widhalm J.R."/>
            <person name="Wisecaver J.H."/>
        </authorList>
    </citation>
    <scope>NUCLEOTIDE SEQUENCE</scope>
    <source>
        <strain evidence="2">ECLA1</strain>
    </source>
</reference>
<organism evidence="2 3">
    <name type="scientific">Elysia crispata</name>
    <name type="common">lettuce slug</name>
    <dbReference type="NCBI Taxonomy" id="231223"/>
    <lineage>
        <taxon>Eukaryota</taxon>
        <taxon>Metazoa</taxon>
        <taxon>Spiralia</taxon>
        <taxon>Lophotrochozoa</taxon>
        <taxon>Mollusca</taxon>
        <taxon>Gastropoda</taxon>
        <taxon>Heterobranchia</taxon>
        <taxon>Euthyneura</taxon>
        <taxon>Panpulmonata</taxon>
        <taxon>Sacoglossa</taxon>
        <taxon>Placobranchoidea</taxon>
        <taxon>Plakobranchidae</taxon>
        <taxon>Elysia</taxon>
    </lineage>
</organism>
<feature type="transmembrane region" description="Helical" evidence="1">
    <location>
        <begin position="37"/>
        <end position="59"/>
    </location>
</feature>
<keyword evidence="1" id="KW-0472">Membrane</keyword>
<keyword evidence="1" id="KW-1133">Transmembrane helix</keyword>
<gene>
    <name evidence="2" type="ORF">RRG08_013877</name>
</gene>